<evidence type="ECO:0000256" key="3">
    <source>
        <dbReference type="RuleBase" id="RU000363"/>
    </source>
</evidence>
<name>A0A0D5XYA7_9PSED</name>
<dbReference type="Gene3D" id="3.30.450.150">
    <property type="entry name" value="Haem-degrading domain"/>
    <property type="match status" value="1"/>
</dbReference>
<dbReference type="InterPro" id="IPR036291">
    <property type="entry name" value="NAD(P)-bd_dom_sf"/>
</dbReference>
<dbReference type="PANTHER" id="PTHR42901:SF1">
    <property type="entry name" value="ALCOHOL DEHYDROGENASE"/>
    <property type="match status" value="1"/>
</dbReference>
<dbReference type="Proteomes" id="UP000032748">
    <property type="component" value="Chromosome"/>
</dbReference>
<protein>
    <submittedName>
        <fullName evidence="4">Short-chain dehydrogenase</fullName>
    </submittedName>
</protein>
<gene>
    <name evidence="4" type="ORF">PCL1606_26270</name>
</gene>
<dbReference type="InterPro" id="IPR005624">
    <property type="entry name" value="PduO/GlcC-like"/>
</dbReference>
<sequence>MPCIVTLESARLMLDMGIASATQRRLAVCIALVDAGGNLLAFVRMDDAVPGAIDLAQRKARTSALFRTASASLGALSGPGQALWSIEQSNGGLTSFAGGLPLVDRNGNCLGAIGVSGATAAEDESIARACASALAPDISLEKKHMKQASKRILVTGAGSGFGREVALRLAAKGHEVIAGVQITPQVTELRQLADSLDLKLRVEKLDITSARDRAYAWQWQIDVLLNNAGDAETGAIAEIPMDILRGQFETNVFANLELTQGFVRQMVERRQGKIVFVSSIAGLLTGPFTGAYCASKHALESIAEALHMELAEFGIQVATINPGPYSTGFNDRMMETWKSWYDPQKHFTDHAGLKFPFEQYDPEEMVAKMVEVVEADGGAFRNLLPAHFVDIVKHDQRDAWTRQQS</sequence>
<accession>A0A0D5XYA7</accession>
<dbReference type="EMBL" id="CP011110">
    <property type="protein sequence ID" value="AKA24078.1"/>
    <property type="molecule type" value="Genomic_DNA"/>
</dbReference>
<proteinExistence type="inferred from homology"/>
<reference evidence="4 5" key="1">
    <citation type="journal article" date="2015" name="Mol. Plant Microbe Interact.">
        <title>Comparative Genomic Analysis of Pseudomonas chlororaphis PCL1606 Reveals New Insight into Antifungal Compounds Involved in Biocontrol.</title>
        <authorList>
            <person name="Calderon C.E."/>
            <person name="Ramos C."/>
            <person name="de Vicente A."/>
            <person name="Cazorla F.M."/>
        </authorList>
    </citation>
    <scope>NUCLEOTIDE SEQUENCE [LARGE SCALE GENOMIC DNA]</scope>
    <source>
        <strain evidence="4 5">PCL1606</strain>
    </source>
</reference>
<evidence type="ECO:0000313" key="4">
    <source>
        <dbReference type="EMBL" id="AKA24078.1"/>
    </source>
</evidence>
<dbReference type="OrthoDB" id="9775296at2"/>
<dbReference type="PRINTS" id="PR00080">
    <property type="entry name" value="SDRFAMILY"/>
</dbReference>
<evidence type="ECO:0000256" key="1">
    <source>
        <dbReference type="ARBA" id="ARBA00006484"/>
    </source>
</evidence>
<keyword evidence="2" id="KW-0560">Oxidoreductase</keyword>
<dbReference type="PANTHER" id="PTHR42901">
    <property type="entry name" value="ALCOHOL DEHYDROGENASE"/>
    <property type="match status" value="1"/>
</dbReference>
<dbReference type="NCBIfam" id="NF006776">
    <property type="entry name" value="PRK09291.1"/>
    <property type="match status" value="1"/>
</dbReference>
<comment type="similarity">
    <text evidence="1 3">Belongs to the short-chain dehydrogenases/reductases (SDR) family.</text>
</comment>
<dbReference type="InterPro" id="IPR002347">
    <property type="entry name" value="SDR_fam"/>
</dbReference>
<dbReference type="Pfam" id="PF00106">
    <property type="entry name" value="adh_short"/>
    <property type="match status" value="1"/>
</dbReference>
<dbReference type="SUPFAM" id="SSF143744">
    <property type="entry name" value="GlcG-like"/>
    <property type="match status" value="1"/>
</dbReference>
<dbReference type="PRINTS" id="PR00081">
    <property type="entry name" value="GDHRDH"/>
</dbReference>
<dbReference type="InterPro" id="IPR020904">
    <property type="entry name" value="Sc_DH/Rdtase_CS"/>
</dbReference>
<dbReference type="KEGG" id="pcz:PCL1606_26270"/>
<evidence type="ECO:0000256" key="2">
    <source>
        <dbReference type="ARBA" id="ARBA00023002"/>
    </source>
</evidence>
<dbReference type="GO" id="GO:0016491">
    <property type="term" value="F:oxidoreductase activity"/>
    <property type="evidence" value="ECO:0007669"/>
    <property type="project" value="UniProtKB-KW"/>
</dbReference>
<evidence type="ECO:0000313" key="5">
    <source>
        <dbReference type="Proteomes" id="UP000032748"/>
    </source>
</evidence>
<dbReference type="Gene3D" id="3.40.50.720">
    <property type="entry name" value="NAD(P)-binding Rossmann-like Domain"/>
    <property type="match status" value="1"/>
</dbReference>
<dbReference type="CDD" id="cd05374">
    <property type="entry name" value="17beta-HSD-like_SDR_c"/>
    <property type="match status" value="1"/>
</dbReference>
<organism evidence="4 5">
    <name type="scientific">Pseudomonas chlororaphis</name>
    <dbReference type="NCBI Taxonomy" id="587753"/>
    <lineage>
        <taxon>Bacteria</taxon>
        <taxon>Pseudomonadati</taxon>
        <taxon>Pseudomonadota</taxon>
        <taxon>Gammaproteobacteria</taxon>
        <taxon>Pseudomonadales</taxon>
        <taxon>Pseudomonadaceae</taxon>
        <taxon>Pseudomonas</taxon>
    </lineage>
</organism>
<dbReference type="PROSITE" id="PS00061">
    <property type="entry name" value="ADH_SHORT"/>
    <property type="match status" value="1"/>
</dbReference>
<dbReference type="SUPFAM" id="SSF51735">
    <property type="entry name" value="NAD(P)-binding Rossmann-fold domains"/>
    <property type="match status" value="1"/>
</dbReference>
<dbReference type="AlphaFoldDB" id="A0A0D5XYA7"/>
<dbReference type="InterPro" id="IPR038084">
    <property type="entry name" value="PduO/GlcC-like_sf"/>
</dbReference>
<dbReference type="PATRIC" id="fig|587753.10.peg.2619"/>
<dbReference type="Pfam" id="PF03928">
    <property type="entry name" value="HbpS-like"/>
    <property type="match status" value="1"/>
</dbReference>